<dbReference type="SUPFAM" id="SSF158682">
    <property type="entry name" value="TerB-like"/>
    <property type="match status" value="1"/>
</dbReference>
<evidence type="ECO:0000313" key="2">
    <source>
        <dbReference type="EMBL" id="ERN40619.1"/>
    </source>
</evidence>
<dbReference type="Gene3D" id="1.10.3680.10">
    <property type="entry name" value="TerB-like"/>
    <property type="match status" value="1"/>
</dbReference>
<feature type="domain" description="Co-chaperone DjlA N-terminal" evidence="1">
    <location>
        <begin position="14"/>
        <end position="109"/>
    </location>
</feature>
<dbReference type="Proteomes" id="UP000016960">
    <property type="component" value="Unassembled WGS sequence"/>
</dbReference>
<dbReference type="AlphaFoldDB" id="U5DJ80"/>
<dbReference type="InterPro" id="IPR029024">
    <property type="entry name" value="TerB-like"/>
</dbReference>
<accession>U5DJ80</accession>
<dbReference type="CDD" id="cd07177">
    <property type="entry name" value="terB_like"/>
    <property type="match status" value="1"/>
</dbReference>
<dbReference type="EMBL" id="ASSJ01000074">
    <property type="protein sequence ID" value="ERN40619.1"/>
    <property type="molecule type" value="Genomic_DNA"/>
</dbReference>
<evidence type="ECO:0000259" key="1">
    <source>
        <dbReference type="Pfam" id="PF05099"/>
    </source>
</evidence>
<sequence>MAKPAASNKQLLKILIGAAWLDGQIQPEERNHLNTIAQQQGLADDPEIAPLLSEQRVVSAGECHRWLEDYLGAQPSSEDRDQLLESLSALIYCDNNVDISEAQLLSRIQSMELPGQSPIDKALRAVQRLYRSVVSD</sequence>
<dbReference type="RefSeq" id="WP_022608426.1">
    <property type="nucleotide sequence ID" value="NZ_ASSJ01000074.1"/>
</dbReference>
<protein>
    <submittedName>
        <fullName evidence="2">Tellurite resistance protein TerB</fullName>
    </submittedName>
</protein>
<evidence type="ECO:0000313" key="3">
    <source>
        <dbReference type="Proteomes" id="UP000016960"/>
    </source>
</evidence>
<dbReference type="InParanoid" id="U5DJ80"/>
<dbReference type="Pfam" id="PF05099">
    <property type="entry name" value="TerB"/>
    <property type="match status" value="1"/>
</dbReference>
<comment type="caution">
    <text evidence="2">The sequence shown here is derived from an EMBL/GenBank/DDBJ whole genome shotgun (WGS) entry which is preliminary data.</text>
</comment>
<dbReference type="InterPro" id="IPR007791">
    <property type="entry name" value="DjlA_N"/>
</dbReference>
<dbReference type="OrthoDB" id="485098at2"/>
<organism evidence="2 3">
    <name type="scientific">Rubidibacter lacunae KORDI 51-2</name>
    <dbReference type="NCBI Taxonomy" id="582515"/>
    <lineage>
        <taxon>Bacteria</taxon>
        <taxon>Bacillati</taxon>
        <taxon>Cyanobacteriota</taxon>
        <taxon>Cyanophyceae</taxon>
        <taxon>Oscillatoriophycideae</taxon>
        <taxon>Chroococcales</taxon>
        <taxon>Aphanothecaceae</taxon>
        <taxon>Rubidibacter</taxon>
    </lineage>
</organism>
<keyword evidence="3" id="KW-1185">Reference proteome</keyword>
<dbReference type="eggNOG" id="COG1076">
    <property type="taxonomic scope" value="Bacteria"/>
</dbReference>
<dbReference type="PATRIC" id="fig|582515.4.peg.3229"/>
<name>U5DJ80_9CHRO</name>
<dbReference type="STRING" id="582515.KR51_00028760"/>
<gene>
    <name evidence="2" type="ORF">KR51_00028760</name>
</gene>
<reference evidence="2 3" key="1">
    <citation type="submission" date="2013-05" db="EMBL/GenBank/DDBJ databases">
        <title>Draft genome sequence of Rubidibacter lacunae KORDI 51-2.</title>
        <authorList>
            <person name="Choi D.H."/>
            <person name="Noh J.H."/>
            <person name="Kwon K.-K."/>
            <person name="Lee J.-H."/>
            <person name="Ryu J.-Y."/>
        </authorList>
    </citation>
    <scope>NUCLEOTIDE SEQUENCE [LARGE SCALE GENOMIC DNA]</scope>
    <source>
        <strain evidence="2 3">KORDI 51-2</strain>
    </source>
</reference>
<proteinExistence type="predicted"/>